<dbReference type="GO" id="GO:0006396">
    <property type="term" value="P:RNA processing"/>
    <property type="evidence" value="ECO:0007669"/>
    <property type="project" value="InterPro"/>
</dbReference>
<reference evidence="1" key="1">
    <citation type="journal article" date="2015" name="Nature">
        <title>Complex archaea that bridge the gap between prokaryotes and eukaryotes.</title>
        <authorList>
            <person name="Spang A."/>
            <person name="Saw J.H."/>
            <person name="Jorgensen S.L."/>
            <person name="Zaremba-Niedzwiedzka K."/>
            <person name="Martijn J."/>
            <person name="Lind A.E."/>
            <person name="van Eijk R."/>
            <person name="Schleper C."/>
            <person name="Guy L."/>
            <person name="Ettema T.J."/>
        </authorList>
    </citation>
    <scope>NUCLEOTIDE SEQUENCE</scope>
</reference>
<feature type="non-terminal residue" evidence="1">
    <location>
        <position position="40"/>
    </location>
</feature>
<gene>
    <name evidence="1" type="ORF">LCGC14_2713940</name>
</gene>
<name>A0A0F8ZC36_9ZZZZ</name>
<proteinExistence type="predicted"/>
<dbReference type="InterPro" id="IPR036025">
    <property type="entry name" value="RtcB-like_sf"/>
</dbReference>
<organism evidence="1">
    <name type="scientific">marine sediment metagenome</name>
    <dbReference type="NCBI Taxonomy" id="412755"/>
    <lineage>
        <taxon>unclassified sequences</taxon>
        <taxon>metagenomes</taxon>
        <taxon>ecological metagenomes</taxon>
    </lineage>
</organism>
<dbReference type="AlphaFoldDB" id="A0A0F8ZC36"/>
<comment type="caution">
    <text evidence="1">The sequence shown here is derived from an EMBL/GenBank/DDBJ whole genome shotgun (WGS) entry which is preliminary data.</text>
</comment>
<dbReference type="EMBL" id="LAZR01048701">
    <property type="protein sequence ID" value="KKK91338.1"/>
    <property type="molecule type" value="Genomic_DNA"/>
</dbReference>
<protein>
    <recommendedName>
        <fullName evidence="2">3'-phosphate/5'-hydroxy nucleic acid ligase</fullName>
    </recommendedName>
</protein>
<evidence type="ECO:0000313" key="1">
    <source>
        <dbReference type="EMBL" id="KKK91338.1"/>
    </source>
</evidence>
<evidence type="ECO:0008006" key="2">
    <source>
        <dbReference type="Google" id="ProtNLM"/>
    </source>
</evidence>
<accession>A0A0F8ZC36</accession>
<dbReference type="SUPFAM" id="SSF103365">
    <property type="entry name" value="Hypothetical protein PH1602"/>
    <property type="match status" value="1"/>
</dbReference>
<sequence length="40" mass="4525">MIKVISTEKRPIKLWLDDIEDGLGNPESFHSCSHGAGRRM</sequence>